<dbReference type="Proteomes" id="UP000004994">
    <property type="component" value="Unassembled WGS sequence"/>
</dbReference>
<reference evidence="1" key="2">
    <citation type="submission" date="2019-04" db="UniProtKB">
        <authorList>
            <consortium name="EnsemblPlants"/>
        </authorList>
    </citation>
    <scope>IDENTIFICATION</scope>
    <source>
        <strain evidence="1">cv. Heinz 1706</strain>
    </source>
</reference>
<dbReference type="EnsemblPlants" id="Solyc00g028100.1.1">
    <property type="protein sequence ID" value="Solyc00g028100.1.1.1.CDS"/>
    <property type="gene ID" value="Solyc00g028100.1"/>
</dbReference>
<evidence type="ECO:0000313" key="2">
    <source>
        <dbReference type="Proteomes" id="UP000004994"/>
    </source>
</evidence>
<dbReference type="Gramene" id="Solyc00g028100.1.1">
    <property type="protein sequence ID" value="Solyc00g028100.1.1.1.CDS"/>
    <property type="gene ID" value="Solyc00g028100.1"/>
</dbReference>
<accession>A0A494G960</accession>
<organism evidence="1">
    <name type="scientific">Solanum lycopersicum</name>
    <name type="common">Tomato</name>
    <name type="synonym">Lycopersicon esculentum</name>
    <dbReference type="NCBI Taxonomy" id="4081"/>
    <lineage>
        <taxon>Eukaryota</taxon>
        <taxon>Viridiplantae</taxon>
        <taxon>Streptophyta</taxon>
        <taxon>Embryophyta</taxon>
        <taxon>Tracheophyta</taxon>
        <taxon>Spermatophyta</taxon>
        <taxon>Magnoliopsida</taxon>
        <taxon>eudicotyledons</taxon>
        <taxon>Gunneridae</taxon>
        <taxon>Pentapetalae</taxon>
        <taxon>asterids</taxon>
        <taxon>lamiids</taxon>
        <taxon>Solanales</taxon>
        <taxon>Solanaceae</taxon>
        <taxon>Solanoideae</taxon>
        <taxon>Solaneae</taxon>
        <taxon>Solanum</taxon>
        <taxon>Solanum subgen. Lycopersicon</taxon>
    </lineage>
</organism>
<protein>
    <submittedName>
        <fullName evidence="1">Uncharacterized protein</fullName>
    </submittedName>
</protein>
<name>A0A494G960_SOLLC</name>
<reference evidence="1" key="1">
    <citation type="journal article" date="2012" name="Nature">
        <title>The tomato genome sequence provides insights into fleshy fruit evolution.</title>
        <authorList>
            <consortium name="Tomato Genome Consortium"/>
        </authorList>
    </citation>
    <scope>NUCLEOTIDE SEQUENCE [LARGE SCALE GENOMIC DNA]</scope>
    <source>
        <strain evidence="1">cv. Heinz 1706</strain>
    </source>
</reference>
<dbReference type="AlphaFoldDB" id="A0A494G960"/>
<dbReference type="PaxDb" id="4081-Solyc00g028100.1.1"/>
<evidence type="ECO:0000313" key="1">
    <source>
        <dbReference type="EnsemblPlants" id="Solyc00g028100.1.1.1.CDS"/>
    </source>
</evidence>
<dbReference type="InParanoid" id="A0A494G960"/>
<proteinExistence type="predicted"/>
<sequence>MAAYFRKRPTSNFFGVCHAFAAYLWNERADVLDAARRPLWPNAFGRDRLKGEI</sequence>
<keyword evidence="2" id="KW-1185">Reference proteome</keyword>